<evidence type="ECO:0000256" key="3">
    <source>
        <dbReference type="SAM" id="SignalP"/>
    </source>
</evidence>
<evidence type="ECO:0000256" key="1">
    <source>
        <dbReference type="ARBA" id="ARBA00007162"/>
    </source>
</evidence>
<accession>A0A5C4THY6</accession>
<gene>
    <name evidence="5" type="ORF">DID87_06095</name>
</gene>
<dbReference type="RefSeq" id="WP_139571198.1">
    <property type="nucleotide sequence ID" value="NZ_JARBEY010000007.1"/>
</dbReference>
<reference evidence="5 6" key="1">
    <citation type="submission" date="2018-05" db="EMBL/GenBank/DDBJ databases">
        <title>Lactobacillus sanfranciscensis Ah4 draft denome sequence.</title>
        <authorList>
            <person name="Zhang G."/>
        </authorList>
    </citation>
    <scope>NUCLEOTIDE SEQUENCE [LARGE SCALE GENOMIC DNA]</scope>
    <source>
        <strain evidence="5 6">Ah4</strain>
    </source>
</reference>
<organism evidence="5 6">
    <name type="scientific">Fructilactobacillus sanfranciscensis</name>
    <name type="common">Lactobacillus sanfranciscensis</name>
    <dbReference type="NCBI Taxonomy" id="1625"/>
    <lineage>
        <taxon>Bacteria</taxon>
        <taxon>Bacillati</taxon>
        <taxon>Bacillota</taxon>
        <taxon>Bacilli</taxon>
        <taxon>Lactobacillales</taxon>
        <taxon>Lactobacillaceae</taxon>
        <taxon>Fructilactobacillus</taxon>
    </lineage>
</organism>
<dbReference type="GO" id="GO:0055085">
    <property type="term" value="P:transmembrane transport"/>
    <property type="evidence" value="ECO:0007669"/>
    <property type="project" value="InterPro"/>
</dbReference>
<dbReference type="CDD" id="cd01071">
    <property type="entry name" value="PBP2_PhnD_like"/>
    <property type="match status" value="1"/>
</dbReference>
<dbReference type="Gene3D" id="3.40.190.10">
    <property type="entry name" value="Periplasmic binding protein-like II"/>
    <property type="match status" value="2"/>
</dbReference>
<dbReference type="SMART" id="SM00062">
    <property type="entry name" value="PBPb"/>
    <property type="match status" value="1"/>
</dbReference>
<feature type="chain" id="PRO_5039444742" evidence="3">
    <location>
        <begin position="21"/>
        <end position="311"/>
    </location>
</feature>
<dbReference type="NCBIfam" id="TIGR01098">
    <property type="entry name" value="3A0109s03R"/>
    <property type="match status" value="1"/>
</dbReference>
<dbReference type="AlphaFoldDB" id="A0A5C4THY6"/>
<evidence type="ECO:0000256" key="2">
    <source>
        <dbReference type="ARBA" id="ARBA00022729"/>
    </source>
</evidence>
<keyword evidence="2 3" id="KW-0732">Signal</keyword>
<dbReference type="InterPro" id="IPR001638">
    <property type="entry name" value="Solute-binding_3/MltF_N"/>
</dbReference>
<dbReference type="PANTHER" id="PTHR35841:SF1">
    <property type="entry name" value="PHOSPHONATES-BINDING PERIPLASMIC PROTEIN"/>
    <property type="match status" value="1"/>
</dbReference>
<dbReference type="EMBL" id="QFCR01000024">
    <property type="protein sequence ID" value="TNK89957.1"/>
    <property type="molecule type" value="Genomic_DNA"/>
</dbReference>
<dbReference type="GO" id="GO:0043190">
    <property type="term" value="C:ATP-binding cassette (ABC) transporter complex"/>
    <property type="evidence" value="ECO:0007669"/>
    <property type="project" value="InterPro"/>
</dbReference>
<comment type="caution">
    <text evidence="5">The sequence shown here is derived from an EMBL/GenBank/DDBJ whole genome shotgun (WGS) entry which is preliminary data.</text>
</comment>
<protein>
    <submittedName>
        <fullName evidence="5">Phosphate/phosphite/phosphonate ABC transporter substrate-binding protein</fullName>
    </submittedName>
</protein>
<evidence type="ECO:0000313" key="5">
    <source>
        <dbReference type="EMBL" id="TNK89957.1"/>
    </source>
</evidence>
<dbReference type="Pfam" id="PF12974">
    <property type="entry name" value="Phosphonate-bd"/>
    <property type="match status" value="1"/>
</dbReference>
<dbReference type="InterPro" id="IPR005770">
    <property type="entry name" value="PhnD"/>
</dbReference>
<dbReference type="PANTHER" id="PTHR35841">
    <property type="entry name" value="PHOSPHONATES-BINDING PERIPLASMIC PROTEIN"/>
    <property type="match status" value="1"/>
</dbReference>
<feature type="signal peptide" evidence="3">
    <location>
        <begin position="1"/>
        <end position="20"/>
    </location>
</feature>
<comment type="similarity">
    <text evidence="1">Belongs to the phosphate/phosphite/phosphonate binding protein family.</text>
</comment>
<dbReference type="PROSITE" id="PS51257">
    <property type="entry name" value="PROKAR_LIPOPROTEIN"/>
    <property type="match status" value="1"/>
</dbReference>
<proteinExistence type="inferred from homology"/>
<evidence type="ECO:0000259" key="4">
    <source>
        <dbReference type="SMART" id="SM00062"/>
    </source>
</evidence>
<dbReference type="SUPFAM" id="SSF53850">
    <property type="entry name" value="Periplasmic binding protein-like II"/>
    <property type="match status" value="1"/>
</dbReference>
<evidence type="ECO:0000313" key="6">
    <source>
        <dbReference type="Proteomes" id="UP000313312"/>
    </source>
</evidence>
<name>A0A5C4THY6_FRUSA</name>
<sequence>MKVNKIVKTLLVVSAMSLLAVGLTGCGKKGNAESSDPKTLTVQFVPSVNAGSMDTKIKPLQSLLSKQLHMPVKMTVATTTNTMVEALGSKTLDVGFLPSSAYVLAHKQYGVVPLLQAQRQTRDANEGFTKKLTNHYYAEVVVRKDSNIKSLKDLKGKKIATQDTTSAAGYIYPAVEMQHEGINLNKDCKPFTVKGADQGVMSVVNGNADAAFVFEGARSIAAKDDPKAMTNTRVLYKSTPIPNDTISARKGLSPKLDKKIQKAFMDIAKTKHGREVLFNIYQHNGYVKTSNKDFAPMKSYIKQANNLNKNK</sequence>
<feature type="domain" description="Solute-binding protein family 3/N-terminal" evidence="4">
    <location>
        <begin position="47"/>
        <end position="288"/>
    </location>
</feature>
<dbReference type="Proteomes" id="UP000313312">
    <property type="component" value="Unassembled WGS sequence"/>
</dbReference>